<evidence type="ECO:0000259" key="10">
    <source>
        <dbReference type="Pfam" id="PF16575"/>
    </source>
</evidence>
<evidence type="ECO:0000256" key="4">
    <source>
        <dbReference type="ARBA" id="ARBA00022741"/>
    </source>
</evidence>
<evidence type="ECO:0000256" key="5">
    <source>
        <dbReference type="ARBA" id="ARBA00022777"/>
    </source>
</evidence>
<accession>A0A0F7CKQ9</accession>
<dbReference type="Proteomes" id="UP000067434">
    <property type="component" value="Chromosome"/>
</dbReference>
<dbReference type="PANTHER" id="PTHR12755:SF3">
    <property type="entry name" value="POLYNUCLEOTIDE 5'-HYDROXYL-KINASE NOL9"/>
    <property type="match status" value="1"/>
</dbReference>
<dbReference type="GO" id="GO:0051734">
    <property type="term" value="F:ATP-dependent polynucleotide 5'-hydroxyl-kinase activity"/>
    <property type="evidence" value="ECO:0007669"/>
    <property type="project" value="UniProtKB-EC"/>
</dbReference>
<dbReference type="EMBL" id="CP009961">
    <property type="protein sequence ID" value="AKG38091.1"/>
    <property type="molecule type" value="Genomic_DNA"/>
</dbReference>
<dbReference type="InterPro" id="IPR027417">
    <property type="entry name" value="P-loop_NTPase"/>
</dbReference>
<evidence type="ECO:0000313" key="11">
    <source>
        <dbReference type="EMBL" id="AKG38091.1"/>
    </source>
</evidence>
<dbReference type="SUPFAM" id="SSF52540">
    <property type="entry name" value="P-loop containing nucleoside triphosphate hydrolases"/>
    <property type="match status" value="1"/>
</dbReference>
<dbReference type="InterPro" id="IPR032319">
    <property type="entry name" value="CLP1_P"/>
</dbReference>
<keyword evidence="5" id="KW-0418">Kinase</keyword>
<dbReference type="InterPro" id="IPR045116">
    <property type="entry name" value="Clp1/Grc3"/>
</dbReference>
<dbReference type="GO" id="GO:0006396">
    <property type="term" value="P:RNA processing"/>
    <property type="evidence" value="ECO:0007669"/>
    <property type="project" value="InterPro"/>
</dbReference>
<dbReference type="Gene3D" id="3.40.50.300">
    <property type="entry name" value="P-loop containing nucleotide triphosphate hydrolases"/>
    <property type="match status" value="1"/>
</dbReference>
<evidence type="ECO:0000256" key="3">
    <source>
        <dbReference type="ARBA" id="ARBA00022679"/>
    </source>
</evidence>
<evidence type="ECO:0000256" key="8">
    <source>
        <dbReference type="ARBA" id="ARBA00044641"/>
    </source>
</evidence>
<comment type="catalytic activity">
    <reaction evidence="8">
        <text>a 5'-end dephospho-ribonucleoside-RNA + ATP = a 5'-end 5'-phospho-ribonucleoside-RNA + ADP + H(+)</text>
        <dbReference type="Rhea" id="RHEA:54580"/>
        <dbReference type="Rhea" id="RHEA-COMP:13936"/>
        <dbReference type="Rhea" id="RHEA-COMP:15179"/>
        <dbReference type="ChEBI" id="CHEBI:15378"/>
        <dbReference type="ChEBI" id="CHEBI:30616"/>
        <dbReference type="ChEBI" id="CHEBI:138282"/>
        <dbReference type="ChEBI" id="CHEBI:138284"/>
        <dbReference type="ChEBI" id="CHEBI:456216"/>
        <dbReference type="EC" id="2.7.1.78"/>
    </reaction>
</comment>
<protein>
    <recommendedName>
        <fullName evidence="2">polynucleotide 5'-hydroxyl-kinase</fullName>
        <ecNumber evidence="2">2.7.1.78</ecNumber>
    </recommendedName>
</protein>
<dbReference type="GeneID" id="25400688"/>
<gene>
    <name evidence="11" type="ORF">MA03_00615</name>
</gene>
<dbReference type="OrthoDB" id="359472at2157"/>
<dbReference type="HOGENOM" id="CLU_051301_1_1_2"/>
<keyword evidence="3" id="KW-0808">Transferase</keyword>
<proteinExistence type="predicted"/>
<evidence type="ECO:0000313" key="12">
    <source>
        <dbReference type="Proteomes" id="UP000067434"/>
    </source>
</evidence>
<dbReference type="RefSeq" id="WP_052883417.1">
    <property type="nucleotide sequence ID" value="NZ_CP009961.1"/>
</dbReference>
<feature type="domain" description="Clp1 P-loop" evidence="10">
    <location>
        <begin position="100"/>
        <end position="277"/>
    </location>
</feature>
<evidence type="ECO:0000256" key="2">
    <source>
        <dbReference type="ARBA" id="ARBA00012157"/>
    </source>
</evidence>
<reference evidence="11 12" key="1">
    <citation type="journal article" date="2015" name="Stand. Genomic Sci.">
        <title>Complete genome sequence of and proposal of Thermofilum uzonense sp. nov. a novel hyperthermophilic crenarchaeon and emended description of the genus Thermofilum.</title>
        <authorList>
            <person name="Toshchakov S.V."/>
            <person name="Korzhenkov A.A."/>
            <person name="Samarov N.I."/>
            <person name="Mazunin I.O."/>
            <person name="Mozhey O.I."/>
            <person name="Shmyr I.S."/>
            <person name="Derbikova K.S."/>
            <person name="Taranov E.A."/>
            <person name="Dominova I.N."/>
            <person name="Bonch-Osmolovskaya E.A."/>
            <person name="Patrushev M.V."/>
            <person name="Podosokorskaya O.A."/>
            <person name="Kublanov I.V."/>
        </authorList>
    </citation>
    <scope>NUCLEOTIDE SEQUENCE [LARGE SCALE GENOMIC DNA]</scope>
    <source>
        <strain evidence="11 12">1807-2</strain>
    </source>
</reference>
<keyword evidence="4" id="KW-0547">Nucleotide-binding</keyword>
<dbReference type="Pfam" id="PF16575">
    <property type="entry name" value="CLP1_P"/>
    <property type="match status" value="1"/>
</dbReference>
<dbReference type="PANTHER" id="PTHR12755">
    <property type="entry name" value="CLEAVAGE/POLYADENYLATION FACTOR IA SUBUNIT CLP1P"/>
    <property type="match status" value="1"/>
</dbReference>
<dbReference type="PATRIC" id="fig|1550241.5.peg.125"/>
<evidence type="ECO:0000256" key="1">
    <source>
        <dbReference type="ARBA" id="ARBA00001968"/>
    </source>
</evidence>
<dbReference type="GO" id="GO:0005524">
    <property type="term" value="F:ATP binding"/>
    <property type="evidence" value="ECO:0007669"/>
    <property type="project" value="UniProtKB-KW"/>
</dbReference>
<evidence type="ECO:0000256" key="6">
    <source>
        <dbReference type="ARBA" id="ARBA00022840"/>
    </source>
</evidence>
<evidence type="ECO:0000256" key="9">
    <source>
        <dbReference type="ARBA" id="ARBA00044673"/>
    </source>
</evidence>
<dbReference type="AlphaFoldDB" id="A0A0F7CKQ9"/>
<name>A0A0F7CKQ9_9CREN</name>
<organism evidence="11 12">
    <name type="scientific">Infirmifilum uzonense</name>
    <dbReference type="NCBI Taxonomy" id="1550241"/>
    <lineage>
        <taxon>Archaea</taxon>
        <taxon>Thermoproteota</taxon>
        <taxon>Thermoprotei</taxon>
        <taxon>Thermofilales</taxon>
        <taxon>Thermofilaceae</taxon>
        <taxon>Infirmifilum</taxon>
    </lineage>
</organism>
<comment type="catalytic activity">
    <reaction evidence="9">
        <text>a 5'-end dephospho-2'-deoxyribonucleoside-DNA + ATP = a 5'-end 5'-phospho-2'-deoxyribonucleoside-DNA + ADP + H(+)</text>
        <dbReference type="Rhea" id="RHEA:15669"/>
        <dbReference type="Rhea" id="RHEA-COMP:13180"/>
        <dbReference type="Rhea" id="RHEA-COMP:13184"/>
        <dbReference type="ChEBI" id="CHEBI:15378"/>
        <dbReference type="ChEBI" id="CHEBI:30616"/>
        <dbReference type="ChEBI" id="CHEBI:136412"/>
        <dbReference type="ChEBI" id="CHEBI:136416"/>
        <dbReference type="ChEBI" id="CHEBI:456216"/>
        <dbReference type="EC" id="2.7.1.78"/>
    </reaction>
</comment>
<comment type="cofactor">
    <cofactor evidence="1">
        <name>a divalent metal cation</name>
        <dbReference type="ChEBI" id="CHEBI:60240"/>
    </cofactor>
</comment>
<dbReference type="STRING" id="1550241.MA03_00615"/>
<dbReference type="KEGG" id="thf:MA03_00615"/>
<keyword evidence="12" id="KW-1185">Reference proteome</keyword>
<comment type="function">
    <text evidence="7">Polynucleotide kinase that can phosphorylate the 5'-hydroxyl groups of both single-stranded RNA (ssRNA) and single-stranded DNA (ssDNA). Exhibits a strong preference for ssRNA.</text>
</comment>
<keyword evidence="6" id="KW-0067">ATP-binding</keyword>
<evidence type="ECO:0000256" key="7">
    <source>
        <dbReference type="ARBA" id="ARBA00024737"/>
    </source>
</evidence>
<sequence>MGLGLPEIKIPEGYTLIVYGPAKLKVLEGVLRVFGAEFSDGQEFNVEPTRALPLYAHQNAVINVEYGSFTFHIGDTTPGEWYELAEKLASSNIRRVLVIGDVDSGKTSLVTLLVNVLANRGNKVAVIDADVGQKSIGPPGTIGLGVTEKSVYSLSSIPLYDAFFTGSNSPASVIHRSIVGAALLARKAEKLVDRLIIDSTGWVTEGEGRELKFFKTLITEPDLVVLVGAPSQLVQIERELEALVEIVRVPKPAFIASRDKQDRKEYRRYMYSRYFTGASVKSISLNNIRTAYSYFLSGRPLDSEETFKLQSILGVEVLYAEKADDYLGAIVGSSPIPQALDFAKNAFSVRHFRLLQGYELLHSVVGFMSKERYCEGIGIITGFNAREKRVSVLTPVERIDNRLWLIGSQKVNPLSFEEEAGLEKWSL</sequence>
<dbReference type="EC" id="2.7.1.78" evidence="2"/>